<organism evidence="4 5">
    <name type="scientific">Tritrichomonas foetus</name>
    <dbReference type="NCBI Taxonomy" id="1144522"/>
    <lineage>
        <taxon>Eukaryota</taxon>
        <taxon>Metamonada</taxon>
        <taxon>Parabasalia</taxon>
        <taxon>Tritrichomonadida</taxon>
        <taxon>Tritrichomonadidae</taxon>
        <taxon>Tritrichomonas</taxon>
    </lineage>
</organism>
<evidence type="ECO:0000313" key="5">
    <source>
        <dbReference type="Proteomes" id="UP000179807"/>
    </source>
</evidence>
<dbReference type="VEuPathDB" id="TrichDB:TRFO_08250"/>
<name>A0A1J4JKJ9_9EUKA</name>
<dbReference type="PANTHER" id="PTHR24159:SF5">
    <property type="entry name" value="ANK_REP_REGION DOMAIN-CONTAINING PROTEIN"/>
    <property type="match status" value="1"/>
</dbReference>
<dbReference type="AlphaFoldDB" id="A0A1J4JKJ9"/>
<reference evidence="4" key="1">
    <citation type="submission" date="2016-10" db="EMBL/GenBank/DDBJ databases">
        <authorList>
            <person name="Benchimol M."/>
            <person name="Almeida L.G."/>
            <person name="Vasconcelos A.T."/>
            <person name="Perreira-Neves A."/>
            <person name="Rosa I.A."/>
            <person name="Tasca T."/>
            <person name="Bogo M.R."/>
            <person name="de Souza W."/>
        </authorList>
    </citation>
    <scope>NUCLEOTIDE SEQUENCE [LARGE SCALE GENOMIC DNA]</scope>
    <source>
        <strain evidence="4">K</strain>
    </source>
</reference>
<keyword evidence="2" id="KW-1133">Transmembrane helix</keyword>
<dbReference type="Pfam" id="PF13857">
    <property type="entry name" value="Ank_5"/>
    <property type="match status" value="1"/>
</dbReference>
<dbReference type="OrthoDB" id="10652059at2759"/>
<evidence type="ECO:0000313" key="4">
    <source>
        <dbReference type="EMBL" id="OHS99638.1"/>
    </source>
</evidence>
<dbReference type="Pfam" id="PF11929">
    <property type="entry name" value="DUF3447"/>
    <property type="match status" value="1"/>
</dbReference>
<comment type="caution">
    <text evidence="4">The sequence shown here is derived from an EMBL/GenBank/DDBJ whole genome shotgun (WGS) entry which is preliminary data.</text>
</comment>
<dbReference type="Proteomes" id="UP000179807">
    <property type="component" value="Unassembled WGS sequence"/>
</dbReference>
<protein>
    <recommendedName>
        <fullName evidence="3">DUF3447 domain-containing protein</fullName>
    </recommendedName>
</protein>
<dbReference type="InterPro" id="IPR002110">
    <property type="entry name" value="Ankyrin_rpt"/>
</dbReference>
<feature type="transmembrane region" description="Helical" evidence="2">
    <location>
        <begin position="496"/>
        <end position="518"/>
    </location>
</feature>
<feature type="domain" description="DUF3447" evidence="3">
    <location>
        <begin position="344"/>
        <end position="418"/>
    </location>
</feature>
<dbReference type="PROSITE" id="PS50088">
    <property type="entry name" value="ANK_REPEAT"/>
    <property type="match status" value="1"/>
</dbReference>
<dbReference type="PANTHER" id="PTHR24159">
    <property type="match status" value="1"/>
</dbReference>
<evidence type="ECO:0000259" key="3">
    <source>
        <dbReference type="Pfam" id="PF11929"/>
    </source>
</evidence>
<keyword evidence="2" id="KW-0812">Transmembrane</keyword>
<keyword evidence="2" id="KW-0472">Membrane</keyword>
<accession>A0A1J4JKJ9</accession>
<keyword evidence="1" id="KW-0040">ANK repeat</keyword>
<feature type="repeat" description="ANK" evidence="1">
    <location>
        <begin position="468"/>
        <end position="489"/>
    </location>
</feature>
<dbReference type="InterPro" id="IPR020683">
    <property type="entry name" value="DUF3447"/>
</dbReference>
<dbReference type="GeneID" id="94828878"/>
<proteinExistence type="predicted"/>
<sequence>MGYHFHFQDKHIQDYDLFIIVNDHEVSCVKTIALEISQTLFSFYAGQEFDEKQKEQLTFTCEIPIFQDKEENYLNTLSMLLSGQDIVVVDSNYWFLKRTSEILDIKILSDFLAQCKFVEKDFDDLIQLEQDILSIPKKSIQSCVHSILNNFETFGPNVVFNLLIDICIIRPRLIHEVTELTELLCQSESFNELFQTFLLVELKKIFILYGDLAKLEIICFFATKFLHKFDIIKYQILKIISFYYRCKVNIPFFYRLCQIHLIENLEYSNSDKDYFPNEITFAIYTDNIDLLQFYSCQTSFDINKKIPEHYHSLSHVVNNECSYLEFAAFYSSVKCFKFLLINHATISEKLPKFAVAGGNPEIIHLCEQNNLSFNDTIDVAIAYNHPDLIEWLIETKNITVKPDEIFNICIRFSNFSIFDYFMKEIKLSVKNVLMVLAERGNLILGQIIKKYFYSQFLQELNGNTNDKNLITPLHIACENGNTEFVKFLLMEPTVDIYATTPSLITVFLIYLNGVFIFIHRIISNF</sequence>
<gene>
    <name evidence="4" type="ORF">TRFO_08250</name>
</gene>
<dbReference type="InterPro" id="IPR036770">
    <property type="entry name" value="Ankyrin_rpt-contain_sf"/>
</dbReference>
<dbReference type="SUPFAM" id="SSF48403">
    <property type="entry name" value="Ankyrin repeat"/>
    <property type="match status" value="1"/>
</dbReference>
<dbReference type="EMBL" id="MLAK01000993">
    <property type="protein sequence ID" value="OHS99638.1"/>
    <property type="molecule type" value="Genomic_DNA"/>
</dbReference>
<evidence type="ECO:0000256" key="1">
    <source>
        <dbReference type="PROSITE-ProRule" id="PRU00023"/>
    </source>
</evidence>
<dbReference type="PROSITE" id="PS50297">
    <property type="entry name" value="ANK_REP_REGION"/>
    <property type="match status" value="1"/>
</dbReference>
<dbReference type="SMART" id="SM00248">
    <property type="entry name" value="ANK"/>
    <property type="match status" value="3"/>
</dbReference>
<keyword evidence="5" id="KW-1185">Reference proteome</keyword>
<dbReference type="Gene3D" id="1.25.40.20">
    <property type="entry name" value="Ankyrin repeat-containing domain"/>
    <property type="match status" value="1"/>
</dbReference>
<dbReference type="RefSeq" id="XP_068352775.1">
    <property type="nucleotide sequence ID" value="XM_068494174.1"/>
</dbReference>
<evidence type="ECO:0000256" key="2">
    <source>
        <dbReference type="SAM" id="Phobius"/>
    </source>
</evidence>